<dbReference type="Proteomes" id="UP001500928">
    <property type="component" value="Unassembled WGS sequence"/>
</dbReference>
<dbReference type="RefSeq" id="WP_345411439.1">
    <property type="nucleotide sequence ID" value="NZ_BAABHO010000006.1"/>
</dbReference>
<dbReference type="SUPFAM" id="SSF52402">
    <property type="entry name" value="Adenine nucleotide alpha hydrolases-like"/>
    <property type="match status" value="1"/>
</dbReference>
<dbReference type="PANTHER" id="PTHR46268:SF6">
    <property type="entry name" value="UNIVERSAL STRESS PROTEIN UP12"/>
    <property type="match status" value="1"/>
</dbReference>
<dbReference type="Pfam" id="PF00582">
    <property type="entry name" value="Usp"/>
    <property type="match status" value="1"/>
</dbReference>
<comment type="similarity">
    <text evidence="1">Belongs to the universal stress protein A family.</text>
</comment>
<protein>
    <submittedName>
        <fullName evidence="3">Universal stress protein</fullName>
    </submittedName>
</protein>
<accession>A0ABP9AFN7</accession>
<evidence type="ECO:0000256" key="1">
    <source>
        <dbReference type="ARBA" id="ARBA00008791"/>
    </source>
</evidence>
<dbReference type="CDD" id="cd00293">
    <property type="entry name" value="USP-like"/>
    <property type="match status" value="1"/>
</dbReference>
<dbReference type="InterPro" id="IPR006016">
    <property type="entry name" value="UspA"/>
</dbReference>
<evidence type="ECO:0000313" key="4">
    <source>
        <dbReference type="Proteomes" id="UP001500928"/>
    </source>
</evidence>
<organism evidence="3 4">
    <name type="scientific">Actinomycetospora chlora</name>
    <dbReference type="NCBI Taxonomy" id="663608"/>
    <lineage>
        <taxon>Bacteria</taxon>
        <taxon>Bacillati</taxon>
        <taxon>Actinomycetota</taxon>
        <taxon>Actinomycetes</taxon>
        <taxon>Pseudonocardiales</taxon>
        <taxon>Pseudonocardiaceae</taxon>
        <taxon>Actinomycetospora</taxon>
    </lineage>
</organism>
<sequence length="147" mass="15382">MTGFELGTDGPGTILTAVDGSITSLRAGAYAAGLARRQHAHLLVVTVVTTPSLAAMAPGALAVLSDTADQLATELHEEAKRYLDRLALTGELIRVQGDPYTEIVRLADERRVDGVVVGASAKAGHRFVGSLATRLVRAGKWPVTVVP</sequence>
<evidence type="ECO:0000313" key="3">
    <source>
        <dbReference type="EMBL" id="GAA4779241.1"/>
    </source>
</evidence>
<dbReference type="EMBL" id="BAABHO010000006">
    <property type="protein sequence ID" value="GAA4779241.1"/>
    <property type="molecule type" value="Genomic_DNA"/>
</dbReference>
<reference evidence="4" key="1">
    <citation type="journal article" date="2019" name="Int. J. Syst. Evol. Microbiol.">
        <title>The Global Catalogue of Microorganisms (GCM) 10K type strain sequencing project: providing services to taxonomists for standard genome sequencing and annotation.</title>
        <authorList>
            <consortium name="The Broad Institute Genomics Platform"/>
            <consortium name="The Broad Institute Genome Sequencing Center for Infectious Disease"/>
            <person name="Wu L."/>
            <person name="Ma J."/>
        </authorList>
    </citation>
    <scope>NUCLEOTIDE SEQUENCE [LARGE SCALE GENOMIC DNA]</scope>
    <source>
        <strain evidence="4">JCM 17979</strain>
    </source>
</reference>
<name>A0ABP9AFN7_9PSEU</name>
<keyword evidence="4" id="KW-1185">Reference proteome</keyword>
<proteinExistence type="inferred from homology"/>
<dbReference type="Gene3D" id="3.40.50.620">
    <property type="entry name" value="HUPs"/>
    <property type="match status" value="1"/>
</dbReference>
<gene>
    <name evidence="3" type="ORF">GCM10023200_10420</name>
</gene>
<feature type="domain" description="UspA" evidence="2">
    <location>
        <begin position="13"/>
        <end position="147"/>
    </location>
</feature>
<dbReference type="InterPro" id="IPR014729">
    <property type="entry name" value="Rossmann-like_a/b/a_fold"/>
</dbReference>
<comment type="caution">
    <text evidence="3">The sequence shown here is derived from an EMBL/GenBank/DDBJ whole genome shotgun (WGS) entry which is preliminary data.</text>
</comment>
<dbReference type="PANTHER" id="PTHR46268">
    <property type="entry name" value="STRESS RESPONSE PROTEIN NHAX"/>
    <property type="match status" value="1"/>
</dbReference>
<evidence type="ECO:0000259" key="2">
    <source>
        <dbReference type="Pfam" id="PF00582"/>
    </source>
</evidence>